<evidence type="ECO:0000313" key="3">
    <source>
        <dbReference type="Proteomes" id="UP001150062"/>
    </source>
</evidence>
<dbReference type="Proteomes" id="UP001150062">
    <property type="component" value="Unassembled WGS sequence"/>
</dbReference>
<comment type="caution">
    <text evidence="2">The sequence shown here is derived from an EMBL/GenBank/DDBJ whole genome shotgun (WGS) entry which is preliminary data.</text>
</comment>
<keyword evidence="3" id="KW-1185">Reference proteome</keyword>
<evidence type="ECO:0000313" key="2">
    <source>
        <dbReference type="EMBL" id="KAJ6253739.1"/>
    </source>
</evidence>
<sequence>MRSLIQRFSPHKKVVEDEKTRNNNNKDNSVSTNNTNTKLENSIVPPTYGSISDLKKYHLCKTTNKIIQTDSSSSEKKIEKRRTISNDYFDSDEDFGFEIIKPSYEFMSDPFTGSESEDKKNKKDLIVFKESRKPKQREKGKGKGKENGKEKVKRKRKEKPQAKTKKEPQLSQTDFLEESDILEKLSNLYPVLPIIKPVTTITKKKNKEPNEPNVPHIIEEKPFVNLFAEFIPPIVVLSRKMQRRQKLISRRLQDLKFESFMYKKEVVKETEKFVSCGKRIKHNLRRLYTEIQETEILLRNTLDHSKKTFFLIQSSSYYHKMNSMNSKKNNRKNKKTNIIQIKQNKCKKSRENKKQNNSIVHYSINLKKNTHKNKNHNSNVKNNNNNNKCKNNNTYDNTNLNHNPLLFLMNSQIIKPIMEFSSNSEKEFLTKKWINFQFNILPFLKNQEFKDKREFSRNIVETIMSNLLNKPEETQNPQKISKFKKLLYNQGIILQSHKNQEMEN</sequence>
<gene>
    <name evidence="2" type="ORF">M0813_13154</name>
</gene>
<feature type="region of interest" description="Disordered" evidence="1">
    <location>
        <begin position="1"/>
        <end position="41"/>
    </location>
</feature>
<feature type="region of interest" description="Disordered" evidence="1">
    <location>
        <begin position="110"/>
        <end position="170"/>
    </location>
</feature>
<dbReference type="EMBL" id="JAOAOG010000028">
    <property type="protein sequence ID" value="KAJ6253739.1"/>
    <property type="molecule type" value="Genomic_DNA"/>
</dbReference>
<feature type="compositionally biased region" description="Basic and acidic residues" evidence="1">
    <location>
        <begin position="159"/>
        <end position="168"/>
    </location>
</feature>
<evidence type="ECO:0000256" key="1">
    <source>
        <dbReference type="SAM" id="MobiDB-lite"/>
    </source>
</evidence>
<name>A0ABQ8ZAN2_9EUKA</name>
<organism evidence="2 3">
    <name type="scientific">Anaeramoeba flamelloides</name>
    <dbReference type="NCBI Taxonomy" id="1746091"/>
    <lineage>
        <taxon>Eukaryota</taxon>
        <taxon>Metamonada</taxon>
        <taxon>Anaeramoebidae</taxon>
        <taxon>Anaeramoeba</taxon>
    </lineage>
</organism>
<proteinExistence type="predicted"/>
<reference evidence="2" key="1">
    <citation type="submission" date="2022-08" db="EMBL/GenBank/DDBJ databases">
        <title>Novel sulfate-reducing endosymbionts in the free-living metamonad Anaeramoeba.</title>
        <authorList>
            <person name="Jerlstrom-Hultqvist J."/>
            <person name="Cepicka I."/>
            <person name="Gallot-Lavallee L."/>
            <person name="Salas-Leiva D."/>
            <person name="Curtis B.A."/>
            <person name="Zahonova K."/>
            <person name="Pipaliya S."/>
            <person name="Dacks J."/>
            <person name="Roger A.J."/>
        </authorList>
    </citation>
    <scope>NUCLEOTIDE SEQUENCE</scope>
    <source>
        <strain evidence="2">Schooner1</strain>
    </source>
</reference>
<feature type="compositionally biased region" description="Basic and acidic residues" evidence="1">
    <location>
        <begin position="116"/>
        <end position="150"/>
    </location>
</feature>
<feature type="region of interest" description="Disordered" evidence="1">
    <location>
        <begin position="322"/>
        <end position="358"/>
    </location>
</feature>
<protein>
    <submittedName>
        <fullName evidence="2">Uncharacterized protein</fullName>
    </submittedName>
</protein>
<feature type="compositionally biased region" description="Low complexity" evidence="1">
    <location>
        <begin position="22"/>
        <end position="38"/>
    </location>
</feature>
<accession>A0ABQ8ZAN2</accession>